<dbReference type="InterPro" id="IPR001666">
    <property type="entry name" value="PI_transfer"/>
</dbReference>
<dbReference type="InterPro" id="IPR004177">
    <property type="entry name" value="DDHD_dom"/>
</dbReference>
<comment type="similarity">
    <text evidence="2">Belongs to the PtdIns transfer protein family. PI transfer class IIA subfamily.</text>
</comment>
<feature type="domain" description="DDHD" evidence="7">
    <location>
        <begin position="677"/>
        <end position="867"/>
    </location>
</feature>
<dbReference type="Pfam" id="PF02121">
    <property type="entry name" value="IP_trans"/>
    <property type="match status" value="1"/>
</dbReference>
<dbReference type="FunFam" id="3.30.530.20:FF:000028">
    <property type="entry name" value="Phosphatidylinositol transfer protein 5"/>
    <property type="match status" value="1"/>
</dbReference>
<reference evidence="8 9" key="1">
    <citation type="submission" date="2019-07" db="EMBL/GenBank/DDBJ databases">
        <title>Draft genome assembly of a fouling barnacle, Amphibalanus amphitrite (Darwin, 1854): The first reference genome for Thecostraca.</title>
        <authorList>
            <person name="Kim W."/>
        </authorList>
    </citation>
    <scope>NUCLEOTIDE SEQUENCE [LARGE SCALE GENOMIC DNA]</scope>
    <source>
        <strain evidence="8">SNU_AA5</strain>
        <tissue evidence="8">Soma without cirri and trophi</tissue>
    </source>
</reference>
<accession>A0A6A4WHF8</accession>
<dbReference type="PROSITE" id="PS51043">
    <property type="entry name" value="DDHD"/>
    <property type="match status" value="1"/>
</dbReference>
<comment type="caution">
    <text evidence="8">The sequence shown here is derived from an EMBL/GenBank/DDBJ whole genome shotgun (WGS) entry which is preliminary data.</text>
</comment>
<dbReference type="GO" id="GO:0031210">
    <property type="term" value="F:phosphatidylcholine binding"/>
    <property type="evidence" value="ECO:0007669"/>
    <property type="project" value="TreeGrafter"/>
</dbReference>
<dbReference type="GO" id="GO:0012505">
    <property type="term" value="C:endomembrane system"/>
    <property type="evidence" value="ECO:0007669"/>
    <property type="project" value="UniProtKB-SubCell"/>
</dbReference>
<dbReference type="Pfam" id="PF24695">
    <property type="entry name" value="PITM1-3"/>
    <property type="match status" value="1"/>
</dbReference>
<dbReference type="GO" id="GO:0008525">
    <property type="term" value="F:phosphatidylcholine transporter activity"/>
    <property type="evidence" value="ECO:0007669"/>
    <property type="project" value="TreeGrafter"/>
</dbReference>
<dbReference type="GO" id="GO:0005737">
    <property type="term" value="C:cytoplasm"/>
    <property type="evidence" value="ECO:0007669"/>
    <property type="project" value="TreeGrafter"/>
</dbReference>
<dbReference type="SMART" id="SM00775">
    <property type="entry name" value="LNS2"/>
    <property type="match status" value="1"/>
</dbReference>
<evidence type="ECO:0000313" key="9">
    <source>
        <dbReference type="Proteomes" id="UP000440578"/>
    </source>
</evidence>
<feature type="compositionally biased region" description="Low complexity" evidence="6">
    <location>
        <begin position="1240"/>
        <end position="1253"/>
    </location>
</feature>
<dbReference type="InterPro" id="IPR055261">
    <property type="entry name" value="PI_transfer_N"/>
</dbReference>
<evidence type="ECO:0000256" key="3">
    <source>
        <dbReference type="ARBA" id="ARBA00022481"/>
    </source>
</evidence>
<dbReference type="PANTHER" id="PTHR10658:SF81">
    <property type="entry name" value="PROTEIN RETINAL DEGENERATION B"/>
    <property type="match status" value="1"/>
</dbReference>
<dbReference type="InterPro" id="IPR023393">
    <property type="entry name" value="START-like_dom_sf"/>
</dbReference>
<dbReference type="InterPro" id="IPR023214">
    <property type="entry name" value="HAD_sf"/>
</dbReference>
<dbReference type="PANTHER" id="PTHR10658">
    <property type="entry name" value="PHOSPHATIDYLINOSITOL TRANSFER PROTEIN"/>
    <property type="match status" value="1"/>
</dbReference>
<keyword evidence="4" id="KW-0597">Phosphoprotein</keyword>
<organism evidence="8 9">
    <name type="scientific">Amphibalanus amphitrite</name>
    <name type="common">Striped barnacle</name>
    <name type="synonym">Balanus amphitrite</name>
    <dbReference type="NCBI Taxonomy" id="1232801"/>
    <lineage>
        <taxon>Eukaryota</taxon>
        <taxon>Metazoa</taxon>
        <taxon>Ecdysozoa</taxon>
        <taxon>Arthropoda</taxon>
        <taxon>Crustacea</taxon>
        <taxon>Multicrustacea</taxon>
        <taxon>Cirripedia</taxon>
        <taxon>Thoracica</taxon>
        <taxon>Thoracicalcarea</taxon>
        <taxon>Balanomorpha</taxon>
        <taxon>Balanoidea</taxon>
        <taxon>Balanidae</taxon>
        <taxon>Amphibalaninae</taxon>
        <taxon>Amphibalanus</taxon>
    </lineage>
</organism>
<dbReference type="SMART" id="SM01127">
    <property type="entry name" value="DDHD"/>
    <property type="match status" value="1"/>
</dbReference>
<feature type="compositionally biased region" description="Polar residues" evidence="6">
    <location>
        <begin position="387"/>
        <end position="403"/>
    </location>
</feature>
<dbReference type="GO" id="GO:0046872">
    <property type="term" value="F:metal ion binding"/>
    <property type="evidence" value="ECO:0007669"/>
    <property type="project" value="InterPro"/>
</dbReference>
<name>A0A6A4WHF8_AMPAM</name>
<dbReference type="SUPFAM" id="SSF55961">
    <property type="entry name" value="Bet v1-like"/>
    <property type="match status" value="1"/>
</dbReference>
<dbReference type="OrthoDB" id="18453at2759"/>
<evidence type="ECO:0000256" key="5">
    <source>
        <dbReference type="ARBA" id="ARBA00022837"/>
    </source>
</evidence>
<evidence type="ECO:0000259" key="7">
    <source>
        <dbReference type="PROSITE" id="PS51043"/>
    </source>
</evidence>
<dbReference type="SUPFAM" id="SSF56784">
    <property type="entry name" value="HAD-like"/>
    <property type="match status" value="1"/>
</dbReference>
<dbReference type="AlphaFoldDB" id="A0A6A4WHF8"/>
<evidence type="ECO:0000256" key="4">
    <source>
        <dbReference type="ARBA" id="ARBA00022553"/>
    </source>
</evidence>
<dbReference type="Pfam" id="PF02862">
    <property type="entry name" value="DDHD"/>
    <property type="match status" value="1"/>
</dbReference>
<dbReference type="GO" id="GO:0035091">
    <property type="term" value="F:phosphatidylinositol binding"/>
    <property type="evidence" value="ECO:0007669"/>
    <property type="project" value="TreeGrafter"/>
</dbReference>
<evidence type="ECO:0000256" key="1">
    <source>
        <dbReference type="ARBA" id="ARBA00004184"/>
    </source>
</evidence>
<dbReference type="GO" id="GO:0008526">
    <property type="term" value="F:phosphatidylinositol transfer activity"/>
    <property type="evidence" value="ECO:0007669"/>
    <property type="project" value="TreeGrafter"/>
</dbReference>
<feature type="compositionally biased region" description="Basic residues" evidence="6">
    <location>
        <begin position="1265"/>
        <end position="1277"/>
    </location>
</feature>
<evidence type="ECO:0000313" key="8">
    <source>
        <dbReference type="EMBL" id="KAF0301401.1"/>
    </source>
</evidence>
<sequence length="1277" mass="139310">MEARVALFTSVKASAIAAVALKINRAKKSRDETHGEGSGVEILVNEPYQDGPGGNGQYTHKIYHVGSHLPGWFKNLLPKSALTVEEEAWNAYPYTKTRYTCPFVEKFSLEIETYYFNDGGHQENVFQLNKAELSGRTVDLIDVVRDQLGIGDYLREEDPRIYVSQRTGRGPLNDDWIQDYWGECKGKKTPLANGKAIMCAYKLCKVEFRYWGMQSKIEKFIHDIALRKTMLRAHRQAWAWQDEWHGLAIDDIRRIEADTQRLLASKFGATEEAALPAPGGAADLPDRPAAEGADADARRRGWSRSSSRLTLHSPGSVSGKAELEAQLGNWRMESIRRDSVNGSSDDEFFDCEEEVVERTTLARWSSLELLSDPPGATKDELSASPGLLTSQPPEPVSSGSPQPGSAVGSCSFEILLLVLHSGSVLDAHTDRGTKRSDITTFRASVEAIVTQHYPALQGRLCIRLVPCPSMCAEAISVLTSLSPYSFTTPCSSGGGGGGSDQSPPSATDSLPIGAIPLLAAAAPDHREAVAQVASEMNRVYLEFVRSPAGAGFQGQVSIIADSMGSLLAYDVLSAGGDEDDHLAPPPSPGVSTFAACPSGELRPEPGLGGAVTTDTEYDSDCPSREPRELRRCKSDVPARPAAAGEAGAARTLSDSEPITRHLSPRRPSGCSDHHWRLEFDVTDLFMFGAPLGLVLASRRMYLPEENRVPPRPACHNVYNLFHPTNPVACRLEPLLSSRFAAVPPATVCRYHKYPLGDGQPTHLLEFVQSNMQLLGEPSGGEERRAGGVFRRESAASVLSTMSGLDTLHLHTVNHMVQRWWGSKRIDYALYCPEGLASFPAQVLPHLFHASYWESQDAIAFILRNLLGGDQHSAGGDSRDGAAGALFSPAQPREKWIRKRTSVKIKNVTPNHRGNDVVVCEGVPQVLTARFTYGPIDMVSLTGEKVDIYYMAEPPGGDWLLLGTEVSDKSGRVTFTIPAAKALGYGLYPIKMVVRGDHTWCDFQLCVVPPQTECVVFSIDGSFTASMSVTGRDPKVRASSVDVVRHWQELGYLIIYVTGRPDMQRRKVLSWLSQHNFPHGLVSFADGLTTEPLKHKADYLRQLVEESRMIIHAGYGSSKDIAMYASVGLRPEQIHIVGKMSKKQQADFLVDGYVAHLAELTSVGGSRAAKGNARMVLPRGCFGLNPALTRRRTTLVHRPTWPAAGQSLPAPPASPGQQTLSPLPVPHRRFFWSAKRATSFPATSASSAGPTSPSLQQPSASEGLFSRRRLAPRGKTAR</sequence>
<feature type="compositionally biased region" description="Basic and acidic residues" evidence="6">
    <location>
        <begin position="284"/>
        <end position="299"/>
    </location>
</feature>
<dbReference type="PRINTS" id="PR00391">
    <property type="entry name" value="PITRANSFER"/>
</dbReference>
<proteinExistence type="inferred from homology"/>
<keyword evidence="9" id="KW-1185">Reference proteome</keyword>
<protein>
    <submittedName>
        <fullName evidence="8">Protein retinal degeneration B</fullName>
    </submittedName>
</protein>
<feature type="region of interest" description="Disordered" evidence="6">
    <location>
        <begin position="597"/>
        <end position="669"/>
    </location>
</feature>
<dbReference type="InterPro" id="IPR036412">
    <property type="entry name" value="HAD-like_sf"/>
</dbReference>
<dbReference type="Gene3D" id="3.40.50.1000">
    <property type="entry name" value="HAD superfamily/HAD-like"/>
    <property type="match status" value="1"/>
</dbReference>
<keyword evidence="5" id="KW-0106">Calcium</keyword>
<feature type="region of interest" description="Disordered" evidence="6">
    <location>
        <begin position="275"/>
        <end position="320"/>
    </location>
</feature>
<feature type="compositionally biased region" description="Low complexity" evidence="6">
    <location>
        <begin position="637"/>
        <end position="650"/>
    </location>
</feature>
<dbReference type="Pfam" id="PF24694">
    <property type="entry name" value="LNS2_PITM1-3"/>
    <property type="match status" value="1"/>
</dbReference>
<dbReference type="GO" id="GO:0071944">
    <property type="term" value="C:cell periphery"/>
    <property type="evidence" value="ECO:0007669"/>
    <property type="project" value="UniProtKB-ARBA"/>
</dbReference>
<dbReference type="EMBL" id="VIIS01001170">
    <property type="protein sequence ID" value="KAF0301401.1"/>
    <property type="molecule type" value="Genomic_DNA"/>
</dbReference>
<dbReference type="FunFam" id="3.40.50.1000:FF:000173">
    <property type="entry name" value="Membrane-associated phosphatidylinositol transfer protein 2"/>
    <property type="match status" value="1"/>
</dbReference>
<dbReference type="Gene3D" id="3.30.530.20">
    <property type="match status" value="1"/>
</dbReference>
<gene>
    <name evidence="8" type="primary">rdgB_0</name>
    <name evidence="8" type="ORF">FJT64_003169</name>
</gene>
<dbReference type="Proteomes" id="UP000440578">
    <property type="component" value="Unassembled WGS sequence"/>
</dbReference>
<evidence type="ECO:0000256" key="6">
    <source>
        <dbReference type="SAM" id="MobiDB-lite"/>
    </source>
</evidence>
<feature type="region of interest" description="Disordered" evidence="6">
    <location>
        <begin position="1240"/>
        <end position="1277"/>
    </location>
</feature>
<feature type="region of interest" description="Disordered" evidence="6">
    <location>
        <begin position="1200"/>
        <end position="1223"/>
    </location>
</feature>
<comment type="subcellular location">
    <subcellularLocation>
        <location evidence="1">Endomembrane system</location>
        <topology evidence="1">Peripheral membrane protein</topology>
    </subcellularLocation>
</comment>
<feature type="region of interest" description="Disordered" evidence="6">
    <location>
        <begin position="371"/>
        <end position="404"/>
    </location>
</feature>
<feature type="compositionally biased region" description="Basic and acidic residues" evidence="6">
    <location>
        <begin position="621"/>
        <end position="636"/>
    </location>
</feature>
<dbReference type="InterPro" id="IPR031315">
    <property type="entry name" value="LNS2/PITP"/>
</dbReference>
<evidence type="ECO:0000256" key="2">
    <source>
        <dbReference type="ARBA" id="ARBA00010316"/>
    </source>
</evidence>
<keyword evidence="3" id="KW-0488">Methylation</keyword>